<evidence type="ECO:0000256" key="2">
    <source>
        <dbReference type="SAM" id="SignalP"/>
    </source>
</evidence>
<dbReference type="AlphaFoldDB" id="A0A7Y4D591"/>
<sequence>MTRHLKGSILFLCAFSFNSVAASTQCGALTGCEKKFCEIEYQVEKAEQYDNQYKVERLTTALKAAKENCTNEGLKDDLREKIESNEQDLAEYQADLEEAKRDDRADKIRKYEGKIEKELRKIDKLKQELTEIP</sequence>
<protein>
    <submittedName>
        <fullName evidence="3">DUF1090 domain-containing protein</fullName>
    </submittedName>
</protein>
<feature type="coiled-coil region" evidence="1">
    <location>
        <begin position="75"/>
        <end position="128"/>
    </location>
</feature>
<evidence type="ECO:0000313" key="3">
    <source>
        <dbReference type="EMBL" id="NOJ11947.1"/>
    </source>
</evidence>
<dbReference type="PROSITE" id="PS51257">
    <property type="entry name" value="PROKAR_LIPOPROTEIN"/>
    <property type="match status" value="1"/>
</dbReference>
<organism evidence="3 4">
    <name type="scientific">Vibrio splendidus</name>
    <dbReference type="NCBI Taxonomy" id="29497"/>
    <lineage>
        <taxon>Bacteria</taxon>
        <taxon>Pseudomonadati</taxon>
        <taxon>Pseudomonadota</taxon>
        <taxon>Gammaproteobacteria</taxon>
        <taxon>Vibrionales</taxon>
        <taxon>Vibrionaceae</taxon>
        <taxon>Vibrio</taxon>
    </lineage>
</organism>
<gene>
    <name evidence="3" type="ORF">F0234_04105</name>
</gene>
<accession>A0A7Y4D591</accession>
<dbReference type="RefSeq" id="WP_171327693.1">
    <property type="nucleotide sequence ID" value="NZ_CAWPOP010000002.1"/>
</dbReference>
<evidence type="ECO:0000256" key="1">
    <source>
        <dbReference type="SAM" id="Coils"/>
    </source>
</evidence>
<dbReference type="EMBL" id="VTXL01000002">
    <property type="protein sequence ID" value="NOJ11947.1"/>
    <property type="molecule type" value="Genomic_DNA"/>
</dbReference>
<keyword evidence="2" id="KW-0732">Signal</keyword>
<reference evidence="3 4" key="1">
    <citation type="submission" date="2019-09" db="EMBL/GenBank/DDBJ databases">
        <title>Draft genome sequencing and comparative genomics of hatchery-associated Vibrios.</title>
        <authorList>
            <person name="Kehlet-Delgado H."/>
            <person name="Mueller R.S."/>
        </authorList>
    </citation>
    <scope>NUCLEOTIDE SEQUENCE [LARGE SCALE GENOMIC DNA]</scope>
    <source>
        <strain evidence="3 4">99-70-13A3</strain>
    </source>
</reference>
<feature type="chain" id="PRO_5031441588" evidence="2">
    <location>
        <begin position="22"/>
        <end position="133"/>
    </location>
</feature>
<keyword evidence="1" id="KW-0175">Coiled coil</keyword>
<feature type="signal peptide" evidence="2">
    <location>
        <begin position="1"/>
        <end position="21"/>
    </location>
</feature>
<comment type="caution">
    <text evidence="3">The sequence shown here is derived from an EMBL/GenBank/DDBJ whole genome shotgun (WGS) entry which is preliminary data.</text>
</comment>
<dbReference type="InterPro" id="IPR009468">
    <property type="entry name" value="DUF1090"/>
</dbReference>
<dbReference type="Proteomes" id="UP000519158">
    <property type="component" value="Unassembled WGS sequence"/>
</dbReference>
<proteinExistence type="predicted"/>
<evidence type="ECO:0000313" key="4">
    <source>
        <dbReference type="Proteomes" id="UP000519158"/>
    </source>
</evidence>
<dbReference type="Pfam" id="PF06476">
    <property type="entry name" value="DUF1090"/>
    <property type="match status" value="1"/>
</dbReference>
<name>A0A7Y4D591_VIBSP</name>